<feature type="chain" id="PRO_5043833390" evidence="2">
    <location>
        <begin position="20"/>
        <end position="179"/>
    </location>
</feature>
<reference evidence="3 4" key="1">
    <citation type="journal article" date="2024" name="BMC Genomics">
        <title>Genome assembly of redclaw crayfish (Cherax quadricarinatus) provides insights into its immune adaptation and hypoxia tolerance.</title>
        <authorList>
            <person name="Liu Z."/>
            <person name="Zheng J."/>
            <person name="Li H."/>
            <person name="Fang K."/>
            <person name="Wang S."/>
            <person name="He J."/>
            <person name="Zhou D."/>
            <person name="Weng S."/>
            <person name="Chi M."/>
            <person name="Gu Z."/>
            <person name="He J."/>
            <person name="Li F."/>
            <person name="Wang M."/>
        </authorList>
    </citation>
    <scope>NUCLEOTIDE SEQUENCE [LARGE SCALE GENOMIC DNA]</scope>
    <source>
        <strain evidence="3">ZL_2023a</strain>
    </source>
</reference>
<feature type="region of interest" description="Disordered" evidence="1">
    <location>
        <begin position="24"/>
        <end position="45"/>
    </location>
</feature>
<organism evidence="3 4">
    <name type="scientific">Cherax quadricarinatus</name>
    <name type="common">Australian red claw crayfish</name>
    <dbReference type="NCBI Taxonomy" id="27406"/>
    <lineage>
        <taxon>Eukaryota</taxon>
        <taxon>Metazoa</taxon>
        <taxon>Ecdysozoa</taxon>
        <taxon>Arthropoda</taxon>
        <taxon>Crustacea</taxon>
        <taxon>Multicrustacea</taxon>
        <taxon>Malacostraca</taxon>
        <taxon>Eumalacostraca</taxon>
        <taxon>Eucarida</taxon>
        <taxon>Decapoda</taxon>
        <taxon>Pleocyemata</taxon>
        <taxon>Astacidea</taxon>
        <taxon>Parastacoidea</taxon>
        <taxon>Parastacidae</taxon>
        <taxon>Cherax</taxon>
    </lineage>
</organism>
<gene>
    <name evidence="3" type="ORF">OTU49_007633</name>
</gene>
<feature type="compositionally biased region" description="Acidic residues" evidence="1">
    <location>
        <begin position="164"/>
        <end position="179"/>
    </location>
</feature>
<feature type="signal peptide" evidence="2">
    <location>
        <begin position="1"/>
        <end position="19"/>
    </location>
</feature>
<accession>A0AAW0WHD0</accession>
<dbReference type="EMBL" id="JARKIK010000061">
    <property type="protein sequence ID" value="KAK8731492.1"/>
    <property type="molecule type" value="Genomic_DNA"/>
</dbReference>
<evidence type="ECO:0000313" key="4">
    <source>
        <dbReference type="Proteomes" id="UP001445076"/>
    </source>
</evidence>
<keyword evidence="4" id="KW-1185">Reference proteome</keyword>
<feature type="compositionally biased region" description="Basic and acidic residues" evidence="1">
    <location>
        <begin position="148"/>
        <end position="158"/>
    </location>
</feature>
<dbReference type="AlphaFoldDB" id="A0AAW0WHD0"/>
<name>A0AAW0WHD0_CHEQU</name>
<dbReference type="Proteomes" id="UP001445076">
    <property type="component" value="Unassembled WGS sequence"/>
</dbReference>
<keyword evidence="2" id="KW-0732">Signal</keyword>
<sequence length="179" mass="19382">MKPVYVLVFLCVYLVDVESAETDSGTAAEQSPLDETAGTNEGNGTAHDCRPTQSCREVNGVCQVSPCVLGQQQLLGGCKNSGCRCCVFAAPTCNRREICLESNGVCQIAPCAPFQRQIMNGCIGDNCFCCASLVRDSGSNPETNDDTANERTVVRVNEENVGNPEEEEEEEEEKDEEEQ</sequence>
<protein>
    <submittedName>
        <fullName evidence="3">Uncharacterized protein</fullName>
    </submittedName>
</protein>
<comment type="caution">
    <text evidence="3">The sequence shown here is derived from an EMBL/GenBank/DDBJ whole genome shotgun (WGS) entry which is preliminary data.</text>
</comment>
<evidence type="ECO:0000313" key="3">
    <source>
        <dbReference type="EMBL" id="KAK8731492.1"/>
    </source>
</evidence>
<evidence type="ECO:0000256" key="1">
    <source>
        <dbReference type="SAM" id="MobiDB-lite"/>
    </source>
</evidence>
<feature type="region of interest" description="Disordered" evidence="1">
    <location>
        <begin position="138"/>
        <end position="179"/>
    </location>
</feature>
<proteinExistence type="predicted"/>
<evidence type="ECO:0000256" key="2">
    <source>
        <dbReference type="SAM" id="SignalP"/>
    </source>
</evidence>